<dbReference type="InterPro" id="IPR049244">
    <property type="entry name" value="DUF6879"/>
</dbReference>
<reference evidence="2" key="1">
    <citation type="submission" date="2024-07" db="EMBL/GenBank/DDBJ databases">
        <title>Complete genome sequences of cellulolytic bacteria, Kitasatospora sp. CMC57 and Streptomyces sp. CMC78, isolated from Japanese agricultural soil.</title>
        <authorList>
            <person name="Hashimoto T."/>
            <person name="Ito M."/>
            <person name="Iwamoto M."/>
            <person name="Fukahori D."/>
            <person name="Shoda T."/>
            <person name="Sakoda M."/>
            <person name="Morohoshi T."/>
            <person name="Mitsuboshi M."/>
            <person name="Nishizawa T."/>
        </authorList>
    </citation>
    <scope>NUCLEOTIDE SEQUENCE</scope>
    <source>
        <strain evidence="2">CMC78</strain>
    </source>
</reference>
<evidence type="ECO:0000259" key="1">
    <source>
        <dbReference type="Pfam" id="PF21806"/>
    </source>
</evidence>
<dbReference type="KEGG" id="stcm:SCMC78_42740"/>
<protein>
    <recommendedName>
        <fullName evidence="1">DUF6879 domain-containing protein</fullName>
    </recommendedName>
</protein>
<dbReference type="Pfam" id="PF21806">
    <property type="entry name" value="DUF6879"/>
    <property type="match status" value="1"/>
</dbReference>
<dbReference type="RefSeq" id="WP_319598819.1">
    <property type="nucleotide sequence ID" value="NZ_AP035884.1"/>
</dbReference>
<sequence length="172" mass="19972">MATAVREALARTRHTAKHLEMRDSYMLDDPNFIRWQQGHRDDPADQASWWRPWLDVVVAATERGVSMRRLRIVSEPLSDYTRYEYDVTFTNVAAGEDVRWLPRSAARDLLLPALDGWIMDDRLLILHHFSGDGQWTGPGMEVCDDARAAERYALAYDTAWQRGIPHEEYRPT</sequence>
<dbReference type="AlphaFoldDB" id="A0AB33KIH5"/>
<proteinExistence type="predicted"/>
<name>A0AB33KIH5_9ACTN</name>
<organism evidence="2">
    <name type="scientific">Streptomyces sp. CMC78</name>
    <dbReference type="NCBI Taxonomy" id="3231512"/>
    <lineage>
        <taxon>Bacteria</taxon>
        <taxon>Bacillati</taxon>
        <taxon>Actinomycetota</taxon>
        <taxon>Actinomycetes</taxon>
        <taxon>Kitasatosporales</taxon>
        <taxon>Streptomycetaceae</taxon>
        <taxon>Streptomyces</taxon>
    </lineage>
</organism>
<dbReference type="EMBL" id="AP035884">
    <property type="protein sequence ID" value="BFP54467.1"/>
    <property type="molecule type" value="Genomic_DNA"/>
</dbReference>
<feature type="domain" description="DUF6879" evidence="1">
    <location>
        <begin position="5"/>
        <end position="170"/>
    </location>
</feature>
<evidence type="ECO:0000313" key="2">
    <source>
        <dbReference type="EMBL" id="BFP54467.1"/>
    </source>
</evidence>
<gene>
    <name evidence="2" type="ORF">SCMC78_42740</name>
</gene>
<accession>A0AB33KIH5</accession>